<name>A0A8J3DKD9_9HYPH</name>
<keyword evidence="5" id="KW-0547">Nucleotide-binding</keyword>
<dbReference type="PANTHER" id="PTHR42781:SF1">
    <property type="entry name" value="THIAMINE IMPORT ATP-BINDING PROTEIN THIQ"/>
    <property type="match status" value="1"/>
</dbReference>
<evidence type="ECO:0000256" key="8">
    <source>
        <dbReference type="ARBA" id="ARBA00023136"/>
    </source>
</evidence>
<dbReference type="PANTHER" id="PTHR42781">
    <property type="entry name" value="SPERMIDINE/PUTRESCINE IMPORT ATP-BINDING PROTEIN POTA"/>
    <property type="match status" value="1"/>
</dbReference>
<dbReference type="InterPro" id="IPR003439">
    <property type="entry name" value="ABC_transporter-like_ATP-bd"/>
</dbReference>
<dbReference type="AlphaFoldDB" id="A0A8J3DKD9"/>
<evidence type="ECO:0000256" key="6">
    <source>
        <dbReference type="ARBA" id="ARBA00022840"/>
    </source>
</evidence>
<dbReference type="SUPFAM" id="SSF52540">
    <property type="entry name" value="P-loop containing nucleoside triphosphate hydrolases"/>
    <property type="match status" value="1"/>
</dbReference>
<dbReference type="GO" id="GO:0016887">
    <property type="term" value="F:ATP hydrolysis activity"/>
    <property type="evidence" value="ECO:0007669"/>
    <property type="project" value="InterPro"/>
</dbReference>
<keyword evidence="4" id="KW-0997">Cell inner membrane</keyword>
<reference evidence="10" key="1">
    <citation type="journal article" date="2014" name="Int. J. Syst. Evol. Microbiol.">
        <title>Complete genome sequence of Corynebacterium casei LMG S-19264T (=DSM 44701T), isolated from a smear-ripened cheese.</title>
        <authorList>
            <consortium name="US DOE Joint Genome Institute (JGI-PGF)"/>
            <person name="Walter F."/>
            <person name="Albersmeier A."/>
            <person name="Kalinowski J."/>
            <person name="Ruckert C."/>
        </authorList>
    </citation>
    <scope>NUCLEOTIDE SEQUENCE</scope>
    <source>
        <strain evidence="10">KCTC 42097</strain>
    </source>
</reference>
<keyword evidence="8" id="KW-0472">Membrane</keyword>
<sequence>MNDQKGVRIALRSVEFHYSESRFVFNAEIPAGSITAVLGASGSGKSTLLNLVAGFEKPLRGTIEIDGIAMTDVEPSERPVSMIFQENNLFAHLTVAQNVGLGRSSSLRLSRQDKADLASALAATGLVDKEARKPSALSGGERQRVAIARILLRERPALLLDEPFASLGPQLRQEMLELLRDVHARQRPTVLFVTHHPEDARAICDRVIFIEEGAVLFSGTAKDFFSQNSEAYRRYLGAST</sequence>
<dbReference type="InterPro" id="IPR027417">
    <property type="entry name" value="P-loop_NTPase"/>
</dbReference>
<evidence type="ECO:0000313" key="11">
    <source>
        <dbReference type="Proteomes" id="UP000641137"/>
    </source>
</evidence>
<gene>
    <name evidence="10" type="primary">thiQ</name>
    <name evidence="10" type="ORF">GCM10010136_28590</name>
</gene>
<dbReference type="PROSITE" id="PS00211">
    <property type="entry name" value="ABC_TRANSPORTER_1"/>
    <property type="match status" value="1"/>
</dbReference>
<dbReference type="SMART" id="SM00382">
    <property type="entry name" value="AAA"/>
    <property type="match status" value="1"/>
</dbReference>
<dbReference type="InterPro" id="IPR017871">
    <property type="entry name" value="ABC_transporter-like_CS"/>
</dbReference>
<evidence type="ECO:0000256" key="2">
    <source>
        <dbReference type="ARBA" id="ARBA00022448"/>
    </source>
</evidence>
<organism evidence="10 11">
    <name type="scientific">Limoniibacter endophyticus</name>
    <dbReference type="NCBI Taxonomy" id="1565040"/>
    <lineage>
        <taxon>Bacteria</taxon>
        <taxon>Pseudomonadati</taxon>
        <taxon>Pseudomonadota</taxon>
        <taxon>Alphaproteobacteria</taxon>
        <taxon>Hyphomicrobiales</taxon>
        <taxon>Bartonellaceae</taxon>
        <taxon>Limoniibacter</taxon>
    </lineage>
</organism>
<dbReference type="GO" id="GO:0005524">
    <property type="term" value="F:ATP binding"/>
    <property type="evidence" value="ECO:0007669"/>
    <property type="project" value="UniProtKB-KW"/>
</dbReference>
<dbReference type="Gene3D" id="3.40.50.300">
    <property type="entry name" value="P-loop containing nucleotide triphosphate hydrolases"/>
    <property type="match status" value="1"/>
</dbReference>
<evidence type="ECO:0000259" key="9">
    <source>
        <dbReference type="PROSITE" id="PS50893"/>
    </source>
</evidence>
<proteinExistence type="inferred from homology"/>
<keyword evidence="6 10" id="KW-0067">ATP-binding</keyword>
<feature type="domain" description="ABC transporter" evidence="9">
    <location>
        <begin position="7"/>
        <end position="237"/>
    </location>
</feature>
<dbReference type="InterPro" id="IPR003593">
    <property type="entry name" value="AAA+_ATPase"/>
</dbReference>
<accession>A0A8J3DKD9</accession>
<keyword evidence="2" id="KW-0813">Transport</keyword>
<dbReference type="Pfam" id="PF00005">
    <property type="entry name" value="ABC_tran"/>
    <property type="match status" value="1"/>
</dbReference>
<comment type="caution">
    <text evidence="10">The sequence shown here is derived from an EMBL/GenBank/DDBJ whole genome shotgun (WGS) entry which is preliminary data.</text>
</comment>
<keyword evidence="11" id="KW-1185">Reference proteome</keyword>
<evidence type="ECO:0000256" key="1">
    <source>
        <dbReference type="ARBA" id="ARBA00005417"/>
    </source>
</evidence>
<dbReference type="EMBL" id="BMZO01000009">
    <property type="protein sequence ID" value="GHC77222.1"/>
    <property type="molecule type" value="Genomic_DNA"/>
</dbReference>
<protein>
    <submittedName>
        <fullName evidence="10">Thiamine import ATP-binding protein ThiQ</fullName>
    </submittedName>
</protein>
<dbReference type="PROSITE" id="PS50893">
    <property type="entry name" value="ABC_TRANSPORTER_2"/>
    <property type="match status" value="1"/>
</dbReference>
<evidence type="ECO:0000256" key="7">
    <source>
        <dbReference type="ARBA" id="ARBA00022967"/>
    </source>
</evidence>
<keyword evidence="3" id="KW-1003">Cell membrane</keyword>
<reference evidence="10" key="2">
    <citation type="submission" date="2020-09" db="EMBL/GenBank/DDBJ databases">
        <authorList>
            <person name="Sun Q."/>
            <person name="Kim S."/>
        </authorList>
    </citation>
    <scope>NUCLEOTIDE SEQUENCE</scope>
    <source>
        <strain evidence="10">KCTC 42097</strain>
    </source>
</reference>
<comment type="similarity">
    <text evidence="1">Belongs to the ABC transporter superfamily.</text>
</comment>
<evidence type="ECO:0000256" key="5">
    <source>
        <dbReference type="ARBA" id="ARBA00022741"/>
    </source>
</evidence>
<evidence type="ECO:0000256" key="3">
    <source>
        <dbReference type="ARBA" id="ARBA00022475"/>
    </source>
</evidence>
<evidence type="ECO:0000313" key="10">
    <source>
        <dbReference type="EMBL" id="GHC77222.1"/>
    </source>
</evidence>
<dbReference type="InterPro" id="IPR050093">
    <property type="entry name" value="ABC_SmlMolc_Importer"/>
</dbReference>
<evidence type="ECO:0000256" key="4">
    <source>
        <dbReference type="ARBA" id="ARBA00022519"/>
    </source>
</evidence>
<keyword evidence="7" id="KW-1278">Translocase</keyword>
<dbReference type="Proteomes" id="UP000641137">
    <property type="component" value="Unassembled WGS sequence"/>
</dbReference>
<dbReference type="RefSeq" id="WP_189491517.1">
    <property type="nucleotide sequence ID" value="NZ_BMZO01000009.1"/>
</dbReference>